<dbReference type="InterPro" id="IPR032675">
    <property type="entry name" value="LRR_dom_sf"/>
</dbReference>
<protein>
    <recommendedName>
        <fullName evidence="3">F-box domain-containing protein</fullName>
    </recommendedName>
</protein>
<gene>
    <name evidence="1" type="ORF">FSP39_005603</name>
</gene>
<dbReference type="EMBL" id="VSWD01000001">
    <property type="protein sequence ID" value="KAK3108321.1"/>
    <property type="molecule type" value="Genomic_DNA"/>
</dbReference>
<name>A0AA88YUR0_PINIB</name>
<evidence type="ECO:0000313" key="2">
    <source>
        <dbReference type="Proteomes" id="UP001186944"/>
    </source>
</evidence>
<dbReference type="PANTHER" id="PTHR20872">
    <property type="match status" value="1"/>
</dbReference>
<dbReference type="PANTHER" id="PTHR20872:SF1">
    <property type="entry name" value="F-BOX DOMAIN-CONTAINING PROTEIN"/>
    <property type="match status" value="1"/>
</dbReference>
<keyword evidence="2" id="KW-1185">Reference proteome</keyword>
<organism evidence="1 2">
    <name type="scientific">Pinctada imbricata</name>
    <name type="common">Atlantic pearl-oyster</name>
    <name type="synonym">Pinctada martensii</name>
    <dbReference type="NCBI Taxonomy" id="66713"/>
    <lineage>
        <taxon>Eukaryota</taxon>
        <taxon>Metazoa</taxon>
        <taxon>Spiralia</taxon>
        <taxon>Lophotrochozoa</taxon>
        <taxon>Mollusca</taxon>
        <taxon>Bivalvia</taxon>
        <taxon>Autobranchia</taxon>
        <taxon>Pteriomorphia</taxon>
        <taxon>Pterioida</taxon>
        <taxon>Pterioidea</taxon>
        <taxon>Pteriidae</taxon>
        <taxon>Pinctada</taxon>
    </lineage>
</organism>
<dbReference type="AlphaFoldDB" id="A0AA88YUR0"/>
<comment type="caution">
    <text evidence="1">The sequence shown here is derived from an EMBL/GenBank/DDBJ whole genome shotgun (WGS) entry which is preliminary data.</text>
</comment>
<dbReference type="Gene3D" id="3.80.10.10">
    <property type="entry name" value="Ribonuclease Inhibitor"/>
    <property type="match status" value="1"/>
</dbReference>
<accession>A0AA88YUR0</accession>
<proteinExistence type="predicted"/>
<reference evidence="1" key="1">
    <citation type="submission" date="2019-08" db="EMBL/GenBank/DDBJ databases">
        <title>The improved chromosome-level genome for the pearl oyster Pinctada fucata martensii using PacBio sequencing and Hi-C.</title>
        <authorList>
            <person name="Zheng Z."/>
        </authorList>
    </citation>
    <scope>NUCLEOTIDE SEQUENCE</scope>
    <source>
        <strain evidence="1">ZZ-2019</strain>
        <tissue evidence="1">Adductor muscle</tissue>
    </source>
</reference>
<dbReference type="Proteomes" id="UP001186944">
    <property type="component" value="Unassembled WGS sequence"/>
</dbReference>
<evidence type="ECO:0008006" key="3">
    <source>
        <dbReference type="Google" id="ProtNLM"/>
    </source>
</evidence>
<evidence type="ECO:0000313" key="1">
    <source>
        <dbReference type="EMBL" id="KAK3108321.1"/>
    </source>
</evidence>
<sequence length="456" mass="53432">MAEANHPPMTEKDIKCGGECQIYQLPFIAVTKILSFLPWEDKLSVVRALPVWNDNLHTVEAWHMVQYDRELDENIYFIKDKRWRFVLCIKKYGKWFRWVKLVFGCKIGHIGLKILHAISEFCPKILTFYVAQEMRDQTDMGYFWKKNVILEVSRIITSLADLRHCYIVQPSVDWEDNVDNNIIKCFIKNELTTKVTHLELTSLSLFNHEGLLHVLTNFTKLRCLVVNREKVNNSILLSLVDAGLQELTLVQEEEVSLEQQQDLRDDFWTKVMDTCPLFHLDLVFRCVMVLKDLFTPKMPLRVLVLDDLVNIVTKGVLDHIITCYKNSLIRFHYSNFLLENLEEGDRRLPRALVNMAETCTRLKFLQYGFPLSSTTVLLIAQSRKLQKFVVPSVEITYEFDWPEEVFTQDEITRLKQQGRSQRSLENAVSTLLGYSWTLYDAEESTVEEHLSQRILL</sequence>